<dbReference type="Gene3D" id="1.10.3060.10">
    <property type="entry name" value="Helical scaffold and wing domains of SecA"/>
    <property type="match status" value="1"/>
</dbReference>
<comment type="subunit">
    <text evidence="12">Monomer and homodimer. Part of the essential Sec protein translocation apparatus which comprises SecA, SecYEG and auxiliary proteins SecDF. Other proteins may also be involved.</text>
</comment>
<feature type="binding site" evidence="12">
    <location>
        <position position="86"/>
    </location>
    <ligand>
        <name>ATP</name>
        <dbReference type="ChEBI" id="CHEBI:30616"/>
    </ligand>
</feature>
<comment type="function">
    <text evidence="12">Part of the Sec protein translocase complex. Interacts with the SecYEG preprotein conducting channel. Has a central role in coupling the hydrolysis of ATP to the transfer of proteins into and across the cell membrane, serving as an ATP-driven molecular motor driving the stepwise translocation of polypeptide chains across the membrane.</text>
</comment>
<dbReference type="PROSITE" id="PS51194">
    <property type="entry name" value="HELICASE_CTER"/>
    <property type="match status" value="1"/>
</dbReference>
<dbReference type="Gene3D" id="3.90.1440.10">
    <property type="entry name" value="SecA, preprotein cross-linking domain"/>
    <property type="match status" value="1"/>
</dbReference>
<name>A0ABY3AHH4_PAEPP</name>
<dbReference type="PROSITE" id="PS51196">
    <property type="entry name" value="SECA_MOTOR_DEAD"/>
    <property type="match status" value="1"/>
</dbReference>
<feature type="domain" description="Helicase C-terminal" evidence="14">
    <location>
        <begin position="418"/>
        <end position="582"/>
    </location>
</feature>
<evidence type="ECO:0000259" key="14">
    <source>
        <dbReference type="PROSITE" id="PS51194"/>
    </source>
</evidence>
<protein>
    <recommendedName>
        <fullName evidence="12">Protein translocase subunit SecA</fullName>
        <ecNumber evidence="12">7.4.2.8</ecNumber>
    </recommendedName>
</protein>
<keyword evidence="8 12" id="KW-0653">Protein transport</keyword>
<reference evidence="16 17" key="1">
    <citation type="submission" date="2018-03" db="EMBL/GenBank/DDBJ databases">
        <title>Aerobic endospore-forming bacteria genome sequencing and assembly.</title>
        <authorList>
            <person name="Cavalcante D.A."/>
            <person name="Driks A."/>
            <person name="Putonti C."/>
            <person name="De-Souza M.T."/>
        </authorList>
    </citation>
    <scope>NUCLEOTIDE SEQUENCE [LARGE SCALE GENOMIC DNA]</scope>
    <source>
        <strain evidence="16 17">SDF0028</strain>
    </source>
</reference>
<dbReference type="Proteomes" id="UP000316208">
    <property type="component" value="Unassembled WGS sequence"/>
</dbReference>
<dbReference type="SMART" id="SM00958">
    <property type="entry name" value="SecA_PP_bind"/>
    <property type="match status" value="1"/>
</dbReference>
<dbReference type="Pfam" id="PF01043">
    <property type="entry name" value="SecA_PP_bind"/>
    <property type="match status" value="1"/>
</dbReference>
<dbReference type="InterPro" id="IPR044722">
    <property type="entry name" value="SecA_SF2_C"/>
</dbReference>
<evidence type="ECO:0000256" key="12">
    <source>
        <dbReference type="HAMAP-Rule" id="MF_01382"/>
    </source>
</evidence>
<keyword evidence="17" id="KW-1185">Reference proteome</keyword>
<keyword evidence="3 12" id="KW-0813">Transport</keyword>
<evidence type="ECO:0000256" key="4">
    <source>
        <dbReference type="ARBA" id="ARBA00022475"/>
    </source>
</evidence>
<keyword evidence="6 12" id="KW-0547">Nucleotide-binding</keyword>
<dbReference type="SUPFAM" id="SSF81767">
    <property type="entry name" value="Pre-protein crosslinking domain of SecA"/>
    <property type="match status" value="1"/>
</dbReference>
<evidence type="ECO:0000313" key="16">
    <source>
        <dbReference type="EMBL" id="TQR40533.1"/>
    </source>
</evidence>
<dbReference type="PANTHER" id="PTHR30612:SF0">
    <property type="entry name" value="CHLOROPLAST PROTEIN-TRANSPORTING ATPASE"/>
    <property type="match status" value="1"/>
</dbReference>
<dbReference type="InterPro" id="IPR026389">
    <property type="entry name" value="SecA_Actinobact-type"/>
</dbReference>
<dbReference type="Pfam" id="PF07517">
    <property type="entry name" value="SecA_DEAD"/>
    <property type="match status" value="1"/>
</dbReference>
<dbReference type="SUPFAM" id="SSF81886">
    <property type="entry name" value="Helical scaffold and wing domains of SecA"/>
    <property type="match status" value="1"/>
</dbReference>
<dbReference type="Pfam" id="PF21090">
    <property type="entry name" value="P-loop_SecA"/>
    <property type="match status" value="2"/>
</dbReference>
<dbReference type="InterPro" id="IPR011116">
    <property type="entry name" value="SecA_Wing/Scaffold"/>
</dbReference>
<dbReference type="NCBIfam" id="TIGR04221">
    <property type="entry name" value="SecA2_Mycobac"/>
    <property type="match status" value="1"/>
</dbReference>
<dbReference type="SUPFAM" id="SSF52540">
    <property type="entry name" value="P-loop containing nucleoside triphosphate hydrolases"/>
    <property type="match status" value="2"/>
</dbReference>
<comment type="catalytic activity">
    <reaction evidence="12">
        <text>ATP + H2O + cellular proteinSide 1 = ADP + phosphate + cellular proteinSide 2.</text>
        <dbReference type="EC" id="7.4.2.8"/>
    </reaction>
</comment>
<dbReference type="PANTHER" id="PTHR30612">
    <property type="entry name" value="SECA INNER MEMBRANE COMPONENT OF SEC PROTEIN SECRETION SYSTEM"/>
    <property type="match status" value="1"/>
</dbReference>
<dbReference type="CDD" id="cd17928">
    <property type="entry name" value="DEXDc_SecA"/>
    <property type="match status" value="1"/>
</dbReference>
<sequence>MTSKWLERWSEKYRNRKLMPYLEQVREMRKLHAHAWSDDSEINQCAKTMKIRIQEGAASDRDVVEAALLVDEAVWRVKGFRLYEVQWLAGMALHEGCIIEMQTGEGKTLAAVLPAFLQALSGRGVHVLTFNDYLANRDAEWTRPIYEYLGVTVGCITEGCSTEDRKRAYAADITYLTAKQAGYDYLKDSLARETEQLVQRPFHAALVDEADSILLDEARVPLVIAGERGVSKREAVSYAGIVKQLISGVDYETDKEFRNVYATDSGIDKVEATLGCGNLYEDHNINVLTMLQCALHAEALLKRNVHYMVRDGRVQLIDECTGRIAQHRHWPDGLQAAVEAKEGLDIRANGQILGTITLQHLLHLYPKKCGMTATAQLAAQEFMDMYGFQVISIPPNKTSRRVDEPHMVFTHRAAKQQAIVDQVRAVHQTGRPILIGTSSVEESHQYAEALQKDGVACQVLNAYNDWEEAALISKAGMLGAVTVSTNMAGRGVDIVLGGGSSEDYKKVASLGGLYVIGTNVHENARIDNQLRGRAGRQGDQGTSRYMISLEDDLFIRYGLAEVLPHDLLARKQDEPLNDSRILQLIEHVQRVVDGQHLDMKKTLNKYADLLEQQRMILFNRRNEILHGRQRPNIIADYVPECYRQLCEQFGTSRVHAAERQVLLAIMDQCWADHLAYVAYVKEGIHLESLGNNNPLDEYNRLVIAAFGQIDGVIVQRVLDHFSNIDSGSSELHFNDEDLKIPSATWTYTITDQFFPNRVQLL</sequence>
<dbReference type="RefSeq" id="WP_142546734.1">
    <property type="nucleotide sequence ID" value="NZ_SADY01000014.1"/>
</dbReference>
<dbReference type="InterPro" id="IPR011130">
    <property type="entry name" value="SecA_preprotein_X-link_dom"/>
</dbReference>
<comment type="caution">
    <text evidence="16">The sequence shown here is derived from an EMBL/GenBank/DDBJ whole genome shotgun (WGS) entry which is preliminary data.</text>
</comment>
<evidence type="ECO:0000259" key="15">
    <source>
        <dbReference type="PROSITE" id="PS51196"/>
    </source>
</evidence>
<dbReference type="EMBL" id="SADY01000014">
    <property type="protein sequence ID" value="TQR40533.1"/>
    <property type="molecule type" value="Genomic_DNA"/>
</dbReference>
<evidence type="ECO:0000259" key="13">
    <source>
        <dbReference type="PROSITE" id="PS51192"/>
    </source>
</evidence>
<dbReference type="PROSITE" id="PS01312">
    <property type="entry name" value="SECA"/>
    <property type="match status" value="1"/>
</dbReference>
<evidence type="ECO:0000313" key="17">
    <source>
        <dbReference type="Proteomes" id="UP000316208"/>
    </source>
</evidence>
<comment type="subcellular location">
    <subcellularLocation>
        <location evidence="12">Cell membrane</location>
        <topology evidence="12">Peripheral membrane protein</topology>
        <orientation evidence="12">Cytoplasmic side</orientation>
    </subcellularLocation>
    <subcellularLocation>
        <location evidence="12">Cytoplasm</location>
    </subcellularLocation>
    <subcellularLocation>
        <location evidence="1">Membrane</location>
        <topology evidence="1">Peripheral membrane protein</topology>
    </subcellularLocation>
    <text evidence="12">Distribution is 50-50.</text>
</comment>
<feature type="domain" description="Helicase ATP-binding" evidence="13">
    <location>
        <begin position="88"/>
        <end position="245"/>
    </location>
</feature>
<feature type="binding site" evidence="12">
    <location>
        <position position="493"/>
    </location>
    <ligand>
        <name>ATP</name>
        <dbReference type="ChEBI" id="CHEBI:30616"/>
    </ligand>
</feature>
<keyword evidence="11 12" id="KW-0472">Membrane</keyword>
<organism evidence="16 17">
    <name type="scientific">Paenibacillus popilliae</name>
    <name type="common">Bacillus popilliae</name>
    <dbReference type="NCBI Taxonomy" id="78057"/>
    <lineage>
        <taxon>Bacteria</taxon>
        <taxon>Bacillati</taxon>
        <taxon>Bacillota</taxon>
        <taxon>Bacilli</taxon>
        <taxon>Bacillales</taxon>
        <taxon>Paenibacillaceae</taxon>
        <taxon>Paenibacillus</taxon>
    </lineage>
</organism>
<evidence type="ECO:0000256" key="6">
    <source>
        <dbReference type="ARBA" id="ARBA00022741"/>
    </source>
</evidence>
<dbReference type="PRINTS" id="PR00906">
    <property type="entry name" value="SECA"/>
</dbReference>
<evidence type="ECO:0000256" key="5">
    <source>
        <dbReference type="ARBA" id="ARBA00022490"/>
    </source>
</evidence>
<evidence type="ECO:0000256" key="8">
    <source>
        <dbReference type="ARBA" id="ARBA00022927"/>
    </source>
</evidence>
<dbReference type="HAMAP" id="MF_01382">
    <property type="entry name" value="SecA"/>
    <property type="match status" value="1"/>
</dbReference>
<accession>A0ABY3AHH4</accession>
<keyword evidence="5 12" id="KW-0963">Cytoplasm</keyword>
<evidence type="ECO:0000256" key="9">
    <source>
        <dbReference type="ARBA" id="ARBA00022967"/>
    </source>
</evidence>
<dbReference type="Gene3D" id="3.40.50.300">
    <property type="entry name" value="P-loop containing nucleotide triphosphate hydrolases"/>
    <property type="match status" value="3"/>
</dbReference>
<keyword evidence="7 12" id="KW-0067">ATP-binding</keyword>
<comment type="similarity">
    <text evidence="2 12">Belongs to the SecA family.</text>
</comment>
<feature type="domain" description="SecA family profile" evidence="15">
    <location>
        <begin position="3"/>
        <end position="577"/>
    </location>
</feature>
<keyword evidence="4 12" id="KW-1003">Cell membrane</keyword>
<dbReference type="InterPro" id="IPR027417">
    <property type="entry name" value="P-loop_NTPase"/>
</dbReference>
<evidence type="ECO:0000256" key="10">
    <source>
        <dbReference type="ARBA" id="ARBA00023010"/>
    </source>
</evidence>
<dbReference type="EC" id="7.4.2.8" evidence="12"/>
<keyword evidence="10 12" id="KW-0811">Translocation</keyword>
<dbReference type="InterPro" id="IPR036670">
    <property type="entry name" value="SecA_X-link_sf"/>
</dbReference>
<evidence type="ECO:0000256" key="1">
    <source>
        <dbReference type="ARBA" id="ARBA00004170"/>
    </source>
</evidence>
<dbReference type="InterPro" id="IPR000185">
    <property type="entry name" value="SecA"/>
</dbReference>
<dbReference type="InterPro" id="IPR001650">
    <property type="entry name" value="Helicase_C-like"/>
</dbReference>
<proteinExistence type="inferred from homology"/>
<dbReference type="CDD" id="cd18803">
    <property type="entry name" value="SF2_C_secA"/>
    <property type="match status" value="1"/>
</dbReference>
<dbReference type="InterPro" id="IPR014018">
    <property type="entry name" value="SecA_motor_DEAD"/>
</dbReference>
<gene>
    <name evidence="16" type="primary">secA2</name>
    <name evidence="12" type="synonym">secA</name>
    <name evidence="16" type="ORF">C7Y44_27290</name>
</gene>
<keyword evidence="9 12" id="KW-1278">Translocase</keyword>
<dbReference type="InterPro" id="IPR036266">
    <property type="entry name" value="SecA_Wing/Scaffold_sf"/>
</dbReference>
<dbReference type="Pfam" id="PF07516">
    <property type="entry name" value="SecA_SW"/>
    <property type="match status" value="1"/>
</dbReference>
<dbReference type="SMART" id="SM00957">
    <property type="entry name" value="SecA_DEAD"/>
    <property type="match status" value="1"/>
</dbReference>
<evidence type="ECO:0000256" key="7">
    <source>
        <dbReference type="ARBA" id="ARBA00022840"/>
    </source>
</evidence>
<dbReference type="InterPro" id="IPR020937">
    <property type="entry name" value="SecA_CS"/>
</dbReference>
<evidence type="ECO:0000256" key="3">
    <source>
        <dbReference type="ARBA" id="ARBA00022448"/>
    </source>
</evidence>
<evidence type="ECO:0000256" key="2">
    <source>
        <dbReference type="ARBA" id="ARBA00007650"/>
    </source>
</evidence>
<dbReference type="InterPro" id="IPR014001">
    <property type="entry name" value="Helicase_ATP-bd"/>
</dbReference>
<feature type="binding site" evidence="12">
    <location>
        <begin position="104"/>
        <end position="108"/>
    </location>
    <ligand>
        <name>ATP</name>
        <dbReference type="ChEBI" id="CHEBI:30616"/>
    </ligand>
</feature>
<dbReference type="InterPro" id="IPR011115">
    <property type="entry name" value="SecA_DEAD"/>
</dbReference>
<evidence type="ECO:0000256" key="11">
    <source>
        <dbReference type="ARBA" id="ARBA00023136"/>
    </source>
</evidence>
<dbReference type="PROSITE" id="PS51192">
    <property type="entry name" value="HELICASE_ATP_BIND_1"/>
    <property type="match status" value="1"/>
</dbReference>